<keyword evidence="1" id="KW-0175">Coiled coil</keyword>
<gene>
    <name evidence="3" type="ORF">AK812_SmicGene14610</name>
</gene>
<dbReference type="Proteomes" id="UP000186817">
    <property type="component" value="Unassembled WGS sequence"/>
</dbReference>
<organism evidence="3 4">
    <name type="scientific">Symbiodinium microadriaticum</name>
    <name type="common">Dinoflagellate</name>
    <name type="synonym">Zooxanthella microadriatica</name>
    <dbReference type="NCBI Taxonomy" id="2951"/>
    <lineage>
        <taxon>Eukaryota</taxon>
        <taxon>Sar</taxon>
        <taxon>Alveolata</taxon>
        <taxon>Dinophyceae</taxon>
        <taxon>Suessiales</taxon>
        <taxon>Symbiodiniaceae</taxon>
        <taxon>Symbiodinium</taxon>
    </lineage>
</organism>
<dbReference type="OrthoDB" id="10497619at2759"/>
<reference evidence="3 4" key="1">
    <citation type="submission" date="2016-02" db="EMBL/GenBank/DDBJ databases">
        <title>Genome analysis of coral dinoflagellate symbionts highlights evolutionary adaptations to a symbiotic lifestyle.</title>
        <authorList>
            <person name="Aranda M."/>
            <person name="Li Y."/>
            <person name="Liew Y.J."/>
            <person name="Baumgarten S."/>
            <person name="Simakov O."/>
            <person name="Wilson M."/>
            <person name="Piel J."/>
            <person name="Ashoor H."/>
            <person name="Bougouffa S."/>
            <person name="Bajic V.B."/>
            <person name="Ryu T."/>
            <person name="Ravasi T."/>
            <person name="Bayer T."/>
            <person name="Micklem G."/>
            <person name="Kim H."/>
            <person name="Bhak J."/>
            <person name="Lajeunesse T.C."/>
            <person name="Voolstra C.R."/>
        </authorList>
    </citation>
    <scope>NUCLEOTIDE SEQUENCE [LARGE SCALE GENOMIC DNA]</scope>
    <source>
        <strain evidence="3 4">CCMP2467</strain>
    </source>
</reference>
<name>A0A1Q9E536_SYMMI</name>
<evidence type="ECO:0000313" key="4">
    <source>
        <dbReference type="Proteomes" id="UP000186817"/>
    </source>
</evidence>
<feature type="region of interest" description="Disordered" evidence="2">
    <location>
        <begin position="102"/>
        <end position="128"/>
    </location>
</feature>
<feature type="region of interest" description="Disordered" evidence="2">
    <location>
        <begin position="312"/>
        <end position="411"/>
    </location>
</feature>
<keyword evidence="4" id="KW-1185">Reference proteome</keyword>
<dbReference type="EMBL" id="LSRX01000262">
    <property type="protein sequence ID" value="OLQ02525.1"/>
    <property type="molecule type" value="Genomic_DNA"/>
</dbReference>
<sequence>MGISQLQFELSRAVKLERTRAQHDDAILRQLVAKGNGNNGRMEGALQAKRDTAPSAQMLRFAEGAPGPRGTKAEGYQRGGYAEFGLLDSRGQLRYGLPVARRTAQPERPRGAMPGRAGARRGLGLGAGRGGLSKVNTNIIEDRAKDDLQEENLQLRRTQAEMKSRLQKLQTQIRGAREDPWEAKALEQKAADLEQLQRALSAPGGKVRKASTSPGARRGLRSRQQSQRTGGGRLRGRMTVMPWEQAFQKEERGRVADAPARSLSPPSRCMPLPAVHVPASPVAQSPCARLAGSPGSEALLCVCDMPPKTTRRRGAKAAAAKARPESSSSEDLFPSLSSRESAPERGPPTGPPAGPPPPRPVGRPADRSRTPVERAKAGTATTTTTATEAAHPMPPLPALPPTTATSSPPPMASTAMPLAAPAMLPGYATSAEHLRALAASTGSGPPPLTPAMPAMPAAPVLPAPATASTTVPSPTPGARSSPPAVKARSQVAQGTVPGWRITICLEPIQPPP</sequence>
<feature type="compositionally biased region" description="Low complexity" evidence="2">
    <location>
        <begin position="111"/>
        <end position="120"/>
    </location>
</feature>
<comment type="caution">
    <text evidence="3">The sequence shown here is derived from an EMBL/GenBank/DDBJ whole genome shotgun (WGS) entry which is preliminary data.</text>
</comment>
<evidence type="ECO:0000313" key="3">
    <source>
        <dbReference type="EMBL" id="OLQ02525.1"/>
    </source>
</evidence>
<feature type="region of interest" description="Disordered" evidence="2">
    <location>
        <begin position="463"/>
        <end position="493"/>
    </location>
</feature>
<feature type="compositionally biased region" description="Basic and acidic residues" evidence="2">
    <location>
        <begin position="364"/>
        <end position="376"/>
    </location>
</feature>
<feature type="compositionally biased region" description="Low complexity" evidence="2">
    <location>
        <begin position="463"/>
        <end position="478"/>
    </location>
</feature>
<feature type="compositionally biased region" description="Low complexity" evidence="2">
    <location>
        <begin position="401"/>
        <end position="411"/>
    </location>
</feature>
<evidence type="ECO:0000256" key="2">
    <source>
        <dbReference type="SAM" id="MobiDB-lite"/>
    </source>
</evidence>
<feature type="compositionally biased region" description="Low complexity" evidence="2">
    <location>
        <begin position="316"/>
        <end position="338"/>
    </location>
</feature>
<feature type="compositionally biased region" description="Low complexity" evidence="2">
    <location>
        <begin position="377"/>
        <end position="390"/>
    </location>
</feature>
<feature type="coiled-coil region" evidence="1">
    <location>
        <begin position="141"/>
        <end position="179"/>
    </location>
</feature>
<feature type="region of interest" description="Disordered" evidence="2">
    <location>
        <begin position="199"/>
        <end position="240"/>
    </location>
</feature>
<protein>
    <submittedName>
        <fullName evidence="3">Uncharacterized protein</fullName>
    </submittedName>
</protein>
<dbReference type="AlphaFoldDB" id="A0A1Q9E536"/>
<evidence type="ECO:0000256" key="1">
    <source>
        <dbReference type="SAM" id="Coils"/>
    </source>
</evidence>
<accession>A0A1Q9E536</accession>
<feature type="compositionally biased region" description="Pro residues" evidence="2">
    <location>
        <begin position="345"/>
        <end position="361"/>
    </location>
</feature>
<proteinExistence type="predicted"/>